<sequence>MKKGEKTKNLILAQSLQLFSKNGFSGTSVRDLSSSVGLRESAIYNHFSSKKAILTEIVEKFGRSTAGLNLLDDELINMLNKPQKFMQTFSEKLLRKWSDIEEIHFFNLVLKENGTEINGIKISVNSLLEDAQKVWVMIFTEMINHKFIKKGNPEIFANEFIAPLFFIRMKFLLDEDNIDLKSAIKQANEHSEFFWESVKR</sequence>
<dbReference type="PROSITE" id="PS50977">
    <property type="entry name" value="HTH_TETR_2"/>
    <property type="match status" value="1"/>
</dbReference>
<dbReference type="EMBL" id="LNQE01000786">
    <property type="protein sequence ID" value="KUG24991.1"/>
    <property type="molecule type" value="Genomic_DNA"/>
</dbReference>
<keyword evidence="1" id="KW-0238">DNA-binding</keyword>
<dbReference type="GO" id="GO:0003677">
    <property type="term" value="F:DNA binding"/>
    <property type="evidence" value="ECO:0007669"/>
    <property type="project" value="UniProtKB-KW"/>
</dbReference>
<dbReference type="InterPro" id="IPR009057">
    <property type="entry name" value="Homeodomain-like_sf"/>
</dbReference>
<evidence type="ECO:0000259" key="2">
    <source>
        <dbReference type="PROSITE" id="PS50977"/>
    </source>
</evidence>
<dbReference type="SUPFAM" id="SSF46689">
    <property type="entry name" value="Homeodomain-like"/>
    <property type="match status" value="1"/>
</dbReference>
<gene>
    <name evidence="3" type="ORF">ASZ90_005187</name>
</gene>
<dbReference type="Gene3D" id="1.10.357.10">
    <property type="entry name" value="Tetracycline Repressor, domain 2"/>
    <property type="match status" value="1"/>
</dbReference>
<dbReference type="PANTHER" id="PTHR43479:SF11">
    <property type="entry name" value="ACREF_ENVCD OPERON REPRESSOR-RELATED"/>
    <property type="match status" value="1"/>
</dbReference>
<dbReference type="InterPro" id="IPR050624">
    <property type="entry name" value="HTH-type_Tx_Regulator"/>
</dbReference>
<dbReference type="PRINTS" id="PR00455">
    <property type="entry name" value="HTHTETR"/>
</dbReference>
<name>A0A0W8FVR9_9ZZZZ</name>
<evidence type="ECO:0000256" key="1">
    <source>
        <dbReference type="ARBA" id="ARBA00023125"/>
    </source>
</evidence>
<reference evidence="3" key="1">
    <citation type="journal article" date="2015" name="Proc. Natl. Acad. Sci. U.S.A.">
        <title>Networks of energetic and metabolic interactions define dynamics in microbial communities.</title>
        <authorList>
            <person name="Embree M."/>
            <person name="Liu J.K."/>
            <person name="Al-Bassam M.M."/>
            <person name="Zengler K."/>
        </authorList>
    </citation>
    <scope>NUCLEOTIDE SEQUENCE</scope>
</reference>
<dbReference type="AlphaFoldDB" id="A0A0W8FVR9"/>
<protein>
    <submittedName>
        <fullName evidence="3">Transcriptional regulator, tetr family</fullName>
    </submittedName>
</protein>
<dbReference type="Pfam" id="PF00440">
    <property type="entry name" value="TetR_N"/>
    <property type="match status" value="1"/>
</dbReference>
<feature type="domain" description="HTH tetR-type" evidence="2">
    <location>
        <begin position="5"/>
        <end position="65"/>
    </location>
</feature>
<comment type="caution">
    <text evidence="3">The sequence shown here is derived from an EMBL/GenBank/DDBJ whole genome shotgun (WGS) entry which is preliminary data.</text>
</comment>
<dbReference type="InterPro" id="IPR001647">
    <property type="entry name" value="HTH_TetR"/>
</dbReference>
<proteinExistence type="predicted"/>
<organism evidence="3">
    <name type="scientific">hydrocarbon metagenome</name>
    <dbReference type="NCBI Taxonomy" id="938273"/>
    <lineage>
        <taxon>unclassified sequences</taxon>
        <taxon>metagenomes</taxon>
        <taxon>ecological metagenomes</taxon>
    </lineage>
</organism>
<dbReference type="PANTHER" id="PTHR43479">
    <property type="entry name" value="ACREF/ENVCD OPERON REPRESSOR-RELATED"/>
    <property type="match status" value="1"/>
</dbReference>
<evidence type="ECO:0000313" key="3">
    <source>
        <dbReference type="EMBL" id="KUG24991.1"/>
    </source>
</evidence>
<accession>A0A0W8FVR9</accession>